<comment type="function">
    <text evidence="1">Needed for flagellar regrowth and assembly.</text>
</comment>
<dbReference type="GO" id="GO:0015031">
    <property type="term" value="P:protein transport"/>
    <property type="evidence" value="ECO:0007669"/>
    <property type="project" value="UniProtKB-KW"/>
</dbReference>
<evidence type="ECO:0000256" key="5">
    <source>
        <dbReference type="ARBA" id="ARBA00022795"/>
    </source>
</evidence>
<accession>A0A9W6LL88</accession>
<evidence type="ECO:0000256" key="6">
    <source>
        <dbReference type="ARBA" id="ARBA00022927"/>
    </source>
</evidence>
<keyword evidence="9" id="KW-0969">Cilium</keyword>
<keyword evidence="5" id="KW-1005">Bacterial flagellum biogenesis</keyword>
<feature type="domain" description="Flagellar assembly protein FliH/Type III secretion system HrpE" evidence="8">
    <location>
        <begin position="78"/>
        <end position="205"/>
    </location>
</feature>
<keyword evidence="4" id="KW-0813">Transport</keyword>
<dbReference type="InterPro" id="IPR051472">
    <property type="entry name" value="T3SS_Stator/FliH"/>
</dbReference>
<dbReference type="AlphaFoldDB" id="A0A9W6LL88"/>
<dbReference type="EMBL" id="BSDX01000001">
    <property type="protein sequence ID" value="GLI54454.1"/>
    <property type="molecule type" value="Genomic_DNA"/>
</dbReference>
<evidence type="ECO:0000313" key="9">
    <source>
        <dbReference type="EMBL" id="GLI54454.1"/>
    </source>
</evidence>
<comment type="similarity">
    <text evidence="2">Belongs to the FliH family.</text>
</comment>
<proteinExistence type="inferred from homology"/>
<keyword evidence="9" id="KW-0966">Cell projection</keyword>
<gene>
    <name evidence="9" type="primary">fliH</name>
    <name evidence="9" type="ORF">TISLANDTSLP1_21470</name>
</gene>
<name>A0A9W6LL88_9BACT</name>
<evidence type="ECO:0000256" key="4">
    <source>
        <dbReference type="ARBA" id="ARBA00022448"/>
    </source>
</evidence>
<evidence type="ECO:0000313" key="10">
    <source>
        <dbReference type="Proteomes" id="UP001144297"/>
    </source>
</evidence>
<dbReference type="InterPro" id="IPR018035">
    <property type="entry name" value="Flagellar_FliH/T3SS_HrpE"/>
</dbReference>
<dbReference type="PANTHER" id="PTHR34982:SF1">
    <property type="entry name" value="FLAGELLAR ASSEMBLY PROTEIN FLIH"/>
    <property type="match status" value="1"/>
</dbReference>
<dbReference type="InterPro" id="IPR038495">
    <property type="entry name" value="ATPase_E_C"/>
</dbReference>
<evidence type="ECO:0000259" key="8">
    <source>
        <dbReference type="Pfam" id="PF02108"/>
    </source>
</evidence>
<reference evidence="9" key="1">
    <citation type="submission" date="2022-12" db="EMBL/GenBank/DDBJ databases">
        <title>Reference genome sequencing for broad-spectrum identification of bacterial and archaeal isolates by mass spectrometry.</title>
        <authorList>
            <person name="Sekiguchi Y."/>
            <person name="Tourlousse D.M."/>
        </authorList>
    </citation>
    <scope>NUCLEOTIDE SEQUENCE</scope>
    <source>
        <strain evidence="9">TSL-P1</strain>
    </source>
</reference>
<dbReference type="GO" id="GO:0044781">
    <property type="term" value="P:bacterial-type flagellum organization"/>
    <property type="evidence" value="ECO:0007669"/>
    <property type="project" value="UniProtKB-KW"/>
</dbReference>
<dbReference type="PANTHER" id="PTHR34982">
    <property type="entry name" value="YOP PROTEINS TRANSLOCATION PROTEIN L"/>
    <property type="match status" value="1"/>
</dbReference>
<keyword evidence="6" id="KW-0653">Protein transport</keyword>
<dbReference type="Gene3D" id="3.30.2320.30">
    <property type="entry name" value="ATP synthase, E subunit, C-terminal"/>
    <property type="match status" value="1"/>
</dbReference>
<sequence>MLPEDIKPYVPLSFDENKKIAIDKHENNFDEDLIKKGYEQGFNKGYEAGYNEGLSKGYEEGFNKSQKEIKEKSDEFLRATQFFKNIIKELSLFKEKQIEFFLPQILKFAFKIAEKIVATKISLDREVTFSIVKETLKSVPFNEDRIIIKLNPEDYDFIANKINELDIDKAKLQIESSPDITKGGCWIETQSQHIVSTIEQRLKEIENALNSVISQQS</sequence>
<keyword evidence="10" id="KW-1185">Reference proteome</keyword>
<evidence type="ECO:0000256" key="1">
    <source>
        <dbReference type="ARBA" id="ARBA00003041"/>
    </source>
</evidence>
<dbReference type="Pfam" id="PF02108">
    <property type="entry name" value="FliH"/>
    <property type="match status" value="1"/>
</dbReference>
<evidence type="ECO:0000256" key="2">
    <source>
        <dbReference type="ARBA" id="ARBA00006602"/>
    </source>
</evidence>
<keyword evidence="9" id="KW-0282">Flagellum</keyword>
<organism evidence="9 10">
    <name type="scientific">Thermodesulfovibrio yellowstonii</name>
    <dbReference type="NCBI Taxonomy" id="28262"/>
    <lineage>
        <taxon>Bacteria</taxon>
        <taxon>Pseudomonadati</taxon>
        <taxon>Nitrospirota</taxon>
        <taxon>Thermodesulfovibrionia</taxon>
        <taxon>Thermodesulfovibrionales</taxon>
        <taxon>Thermodesulfovibrionaceae</taxon>
        <taxon>Thermodesulfovibrio</taxon>
    </lineage>
</organism>
<dbReference type="Proteomes" id="UP001144297">
    <property type="component" value="Unassembled WGS sequence"/>
</dbReference>
<dbReference type="SUPFAM" id="SSF160527">
    <property type="entry name" value="V-type ATPase subunit E-like"/>
    <property type="match status" value="1"/>
</dbReference>
<dbReference type="GO" id="GO:0005829">
    <property type="term" value="C:cytosol"/>
    <property type="evidence" value="ECO:0007669"/>
    <property type="project" value="TreeGrafter"/>
</dbReference>
<evidence type="ECO:0000256" key="3">
    <source>
        <dbReference type="ARBA" id="ARBA00016507"/>
    </source>
</evidence>
<protein>
    <recommendedName>
        <fullName evidence="3">Flagellar assembly protein FliH</fullName>
    </recommendedName>
</protein>
<comment type="caution">
    <text evidence="9">The sequence shown here is derived from an EMBL/GenBank/DDBJ whole genome shotgun (WGS) entry which is preliminary data.</text>
</comment>
<keyword evidence="7" id="KW-1006">Bacterial flagellum protein export</keyword>
<evidence type="ECO:0000256" key="7">
    <source>
        <dbReference type="ARBA" id="ARBA00023225"/>
    </source>
</evidence>